<feature type="domain" description="Diacylglycerol glucosyltransferase N-terminal" evidence="6">
    <location>
        <begin position="17"/>
        <end position="186"/>
    </location>
</feature>
<evidence type="ECO:0000256" key="3">
    <source>
        <dbReference type="ARBA" id="ARBA00022676"/>
    </source>
</evidence>
<dbReference type="RefSeq" id="WP_068772266.1">
    <property type="nucleotide sequence ID" value="NZ_CP109796.1"/>
</dbReference>
<dbReference type="EMBL" id="LRRQ01000160">
    <property type="protein sequence ID" value="OAM87757.1"/>
    <property type="molecule type" value="Genomic_DNA"/>
</dbReference>
<dbReference type="GO" id="GO:0016758">
    <property type="term" value="F:hexosyltransferase activity"/>
    <property type="evidence" value="ECO:0007669"/>
    <property type="project" value="InterPro"/>
</dbReference>
<organism evidence="7 8">
    <name type="scientific">Termitidicoccus mucosus</name>
    <dbReference type="NCBI Taxonomy" id="1184151"/>
    <lineage>
        <taxon>Bacteria</taxon>
        <taxon>Pseudomonadati</taxon>
        <taxon>Verrucomicrobiota</taxon>
        <taxon>Opitutia</taxon>
        <taxon>Opitutales</taxon>
        <taxon>Opitutaceae</taxon>
        <taxon>Termitidicoccus</taxon>
    </lineage>
</organism>
<keyword evidence="4" id="KW-0808">Transferase</keyword>
<name>A0A178IF15_9BACT</name>
<keyword evidence="8" id="KW-1185">Reference proteome</keyword>
<evidence type="ECO:0000259" key="6">
    <source>
        <dbReference type="Pfam" id="PF06925"/>
    </source>
</evidence>
<comment type="subcellular location">
    <subcellularLocation>
        <location evidence="1">Membrane</location>
    </subcellularLocation>
</comment>
<evidence type="ECO:0000259" key="5">
    <source>
        <dbReference type="Pfam" id="PF04101"/>
    </source>
</evidence>
<comment type="similarity">
    <text evidence="2">Belongs to the glycosyltransferase 28 family.</text>
</comment>
<proteinExistence type="inferred from homology"/>
<dbReference type="InterPro" id="IPR007235">
    <property type="entry name" value="Glyco_trans_28_C"/>
</dbReference>
<accession>A0A178IF15</accession>
<reference evidence="7 8" key="1">
    <citation type="submission" date="2016-01" db="EMBL/GenBank/DDBJ databases">
        <title>High potential of lignocellulose degradation of a new Verrucomicrobia species.</title>
        <authorList>
            <person name="Wang Y."/>
            <person name="Shi Y."/>
            <person name="Qiu Z."/>
            <person name="Liu S."/>
            <person name="Yang H."/>
        </authorList>
    </citation>
    <scope>NUCLEOTIDE SEQUENCE [LARGE SCALE GENOMIC DNA]</scope>
    <source>
        <strain evidence="7 8">TSB47</strain>
    </source>
</reference>
<dbReference type="InterPro" id="IPR050519">
    <property type="entry name" value="Glycosyltransf_28_UgtP"/>
</dbReference>
<evidence type="ECO:0000313" key="7">
    <source>
        <dbReference type="EMBL" id="OAM87757.1"/>
    </source>
</evidence>
<dbReference type="GO" id="GO:0016020">
    <property type="term" value="C:membrane"/>
    <property type="evidence" value="ECO:0007669"/>
    <property type="project" value="UniProtKB-SubCell"/>
</dbReference>
<dbReference type="GO" id="GO:0009247">
    <property type="term" value="P:glycolipid biosynthetic process"/>
    <property type="evidence" value="ECO:0007669"/>
    <property type="project" value="InterPro"/>
</dbReference>
<dbReference type="OrthoDB" id="9815663at2"/>
<dbReference type="Gene3D" id="3.40.50.2000">
    <property type="entry name" value="Glycogen Phosphorylase B"/>
    <property type="match status" value="1"/>
</dbReference>
<dbReference type="Pfam" id="PF04101">
    <property type="entry name" value="Glyco_tran_28_C"/>
    <property type="match status" value="1"/>
</dbReference>
<feature type="domain" description="Glycosyl transferase family 28 C-terminal" evidence="5">
    <location>
        <begin position="211"/>
        <end position="356"/>
    </location>
</feature>
<dbReference type="PANTHER" id="PTHR43025:SF3">
    <property type="entry name" value="MONOGALACTOSYLDIACYLGLYCEROL SYNTHASE 1, CHLOROPLASTIC"/>
    <property type="match status" value="1"/>
</dbReference>
<dbReference type="Pfam" id="PF06925">
    <property type="entry name" value="MGDG_synth"/>
    <property type="match status" value="1"/>
</dbReference>
<dbReference type="Proteomes" id="UP000078486">
    <property type="component" value="Unassembled WGS sequence"/>
</dbReference>
<sequence length="377" mass="40681">MIPKKLLFLSVSAGAGHVRAAEALHAWGAAAFGGRIESRHLDVMDYVPSSFRRMYVSGYLKVIQHLPTMWGLLYRAADKTSPDAISQKLRRAVERLGTRALTRAIADFAPDAIVSTHFLPAELLAGKTRRGKLNLPLWVLVTDFDLHRMWVQPHVTGYFAANDEVKFRLQSHGIDPARVHVTGIPIMPAFSQKLPRAACAAEAGLAPDRTTVLLMGGGAGVGRLDEVAACLLALPRDFQLIVLAGKNQKALAALQRLAARHPGRLFPQGFTGQVERLMACADVVITKPGGLTTSECLALGLPMIVHSPIPGQEEHNADYLLEEGAAAKAIDETGMEYRLDRLLASPKTLAAMRARAKSLGRPQAGRDVLHIVLGGAS</sequence>
<evidence type="ECO:0000256" key="2">
    <source>
        <dbReference type="ARBA" id="ARBA00006962"/>
    </source>
</evidence>
<dbReference type="AlphaFoldDB" id="A0A178IF15"/>
<dbReference type="InterPro" id="IPR009695">
    <property type="entry name" value="Diacylglyc_glucosyltr_N"/>
</dbReference>
<gene>
    <name evidence="7" type="ORF">AW736_21070</name>
</gene>
<comment type="caution">
    <text evidence="7">The sequence shown here is derived from an EMBL/GenBank/DDBJ whole genome shotgun (WGS) entry which is preliminary data.</text>
</comment>
<evidence type="ECO:0000313" key="8">
    <source>
        <dbReference type="Proteomes" id="UP000078486"/>
    </source>
</evidence>
<dbReference type="PANTHER" id="PTHR43025">
    <property type="entry name" value="MONOGALACTOSYLDIACYLGLYCEROL SYNTHASE"/>
    <property type="match status" value="1"/>
</dbReference>
<evidence type="ECO:0000256" key="4">
    <source>
        <dbReference type="ARBA" id="ARBA00022679"/>
    </source>
</evidence>
<dbReference type="SUPFAM" id="SSF53756">
    <property type="entry name" value="UDP-Glycosyltransferase/glycogen phosphorylase"/>
    <property type="match status" value="1"/>
</dbReference>
<dbReference type="STRING" id="1184151.AW736_21070"/>
<evidence type="ECO:0000256" key="1">
    <source>
        <dbReference type="ARBA" id="ARBA00004370"/>
    </source>
</evidence>
<protein>
    <submittedName>
        <fullName evidence="7">Galactosyldiacylglycerol synthase</fullName>
    </submittedName>
</protein>
<keyword evidence="3" id="KW-0328">Glycosyltransferase</keyword>